<dbReference type="InterPro" id="IPR023346">
    <property type="entry name" value="Lysozyme-like_dom_sf"/>
</dbReference>
<dbReference type="Gene3D" id="1.10.530.40">
    <property type="match status" value="1"/>
</dbReference>
<dbReference type="Proteomes" id="UP001597158">
    <property type="component" value="Unassembled WGS sequence"/>
</dbReference>
<keyword evidence="2 3" id="KW-0081">Bacteriolytic enzyme</keyword>
<dbReference type="Pfam" id="PF00959">
    <property type="entry name" value="Phage_lysozyme"/>
    <property type="match status" value="1"/>
</dbReference>
<keyword evidence="1 3" id="KW-0929">Antimicrobial</keyword>
<comment type="caution">
    <text evidence="4">The sequence shown here is derived from an EMBL/GenBank/DDBJ whole genome shotgun (WGS) entry which is preliminary data.</text>
</comment>
<evidence type="ECO:0000256" key="1">
    <source>
        <dbReference type="ARBA" id="ARBA00022529"/>
    </source>
</evidence>
<dbReference type="GO" id="GO:0016787">
    <property type="term" value="F:hydrolase activity"/>
    <property type="evidence" value="ECO:0007669"/>
    <property type="project" value="UniProtKB-KW"/>
</dbReference>
<accession>A0ABW3WGS7</accession>
<keyword evidence="3" id="KW-0326">Glycosidase</keyword>
<sequence length="171" mass="18700">MRPGRVAVGALMLSAAGLGGLVGYESYTGHAIQPVPGDRWTYGFGSTVRADGTAVQPGDRITPPAAVRLTVAHIGRDEPALRRCFDGATLHQWEWDAVVKLAYNVGPAAVCRSSMPGKARRGEYAEMCRTLLDFRRVQGRDCSLPEHSRFCGGVWRTRQAEYTLCMEGYPQ</sequence>
<evidence type="ECO:0000256" key="3">
    <source>
        <dbReference type="RuleBase" id="RU003788"/>
    </source>
</evidence>
<dbReference type="SUPFAM" id="SSF53955">
    <property type="entry name" value="Lysozyme-like"/>
    <property type="match status" value="1"/>
</dbReference>
<proteinExistence type="inferred from homology"/>
<keyword evidence="3 4" id="KW-0378">Hydrolase</keyword>
<evidence type="ECO:0000313" key="4">
    <source>
        <dbReference type="EMBL" id="MFD1265050.1"/>
    </source>
</evidence>
<name>A0ABW3WGS7_9RHOO</name>
<comment type="catalytic activity">
    <reaction evidence="3">
        <text>Hydrolysis of (1-&gt;4)-beta-linkages between N-acetylmuramic acid and N-acetyl-D-glucosamine residues in a peptidoglycan and between N-acetyl-D-glucosamine residues in chitodextrins.</text>
        <dbReference type="EC" id="3.2.1.17"/>
    </reaction>
</comment>
<evidence type="ECO:0000256" key="2">
    <source>
        <dbReference type="ARBA" id="ARBA00022638"/>
    </source>
</evidence>
<evidence type="ECO:0000313" key="5">
    <source>
        <dbReference type="Proteomes" id="UP001597158"/>
    </source>
</evidence>
<dbReference type="RefSeq" id="WP_002930563.1">
    <property type="nucleotide sequence ID" value="NZ_JARQZE010000001.1"/>
</dbReference>
<dbReference type="PANTHER" id="PTHR38107">
    <property type="match status" value="1"/>
</dbReference>
<dbReference type="InterPro" id="IPR002196">
    <property type="entry name" value="Glyco_hydro_24"/>
</dbReference>
<keyword evidence="5" id="KW-1185">Reference proteome</keyword>
<gene>
    <name evidence="4" type="ORF">ACFQ4M_15855</name>
</gene>
<dbReference type="EC" id="3.2.1.17" evidence="3"/>
<dbReference type="InterPro" id="IPR023347">
    <property type="entry name" value="Lysozyme_dom_sf"/>
</dbReference>
<protein>
    <recommendedName>
        <fullName evidence="3">Lysozyme</fullName>
        <ecNumber evidence="3">3.2.1.17</ecNumber>
    </recommendedName>
</protein>
<reference evidence="5" key="1">
    <citation type="journal article" date="2019" name="Int. J. Syst. Evol. Microbiol.">
        <title>The Global Catalogue of Microorganisms (GCM) 10K type strain sequencing project: providing services to taxonomists for standard genome sequencing and annotation.</title>
        <authorList>
            <consortium name="The Broad Institute Genomics Platform"/>
            <consortium name="The Broad Institute Genome Sequencing Center for Infectious Disease"/>
            <person name="Wu L."/>
            <person name="Ma J."/>
        </authorList>
    </citation>
    <scope>NUCLEOTIDE SEQUENCE [LARGE SCALE GENOMIC DNA]</scope>
    <source>
        <strain evidence="5">CCUG 48884</strain>
    </source>
</reference>
<dbReference type="EMBL" id="JBHTMC010000027">
    <property type="protein sequence ID" value="MFD1265050.1"/>
    <property type="molecule type" value="Genomic_DNA"/>
</dbReference>
<comment type="similarity">
    <text evidence="3">Belongs to the glycosyl hydrolase 24 family.</text>
</comment>
<organism evidence="4 5">
    <name type="scientific">Thauera mechernichensis</name>
    <dbReference type="NCBI Taxonomy" id="82788"/>
    <lineage>
        <taxon>Bacteria</taxon>
        <taxon>Pseudomonadati</taxon>
        <taxon>Pseudomonadota</taxon>
        <taxon>Betaproteobacteria</taxon>
        <taxon>Rhodocyclales</taxon>
        <taxon>Zoogloeaceae</taxon>
        <taxon>Thauera</taxon>
    </lineage>
</organism>
<dbReference type="InterPro" id="IPR051018">
    <property type="entry name" value="Bacteriophage_GH24"/>
</dbReference>
<dbReference type="PANTHER" id="PTHR38107:SF3">
    <property type="entry name" value="LYSOZYME RRRD-RELATED"/>
    <property type="match status" value="1"/>
</dbReference>